<feature type="region of interest" description="Disordered" evidence="1">
    <location>
        <begin position="400"/>
        <end position="425"/>
    </location>
</feature>
<evidence type="ECO:0000256" key="1">
    <source>
        <dbReference type="SAM" id="MobiDB-lite"/>
    </source>
</evidence>
<proteinExistence type="predicted"/>
<reference evidence="2 3" key="1">
    <citation type="journal article" date="2013" name="Stand. Genomic Sci.">
        <title>Genomic Encyclopedia of Type Strains, Phase I: The one thousand microbial genomes (KMG-I) project.</title>
        <authorList>
            <person name="Kyrpides N.C."/>
            <person name="Woyke T."/>
            <person name="Eisen J.A."/>
            <person name="Garrity G."/>
            <person name="Lilburn T.G."/>
            <person name="Beck B.J."/>
            <person name="Whitman W.B."/>
            <person name="Hugenholtz P."/>
            <person name="Klenk H.P."/>
        </authorList>
    </citation>
    <scope>NUCLEOTIDE SEQUENCE [LARGE SCALE GENOMIC DNA]</scope>
    <source>
        <strain evidence="2 3">DSM 45044</strain>
    </source>
</reference>
<protein>
    <submittedName>
        <fullName evidence="2">Uncharacterized protein</fullName>
    </submittedName>
</protein>
<accession>A0A562V5B5</accession>
<keyword evidence="3" id="KW-1185">Reference proteome</keyword>
<feature type="compositionally biased region" description="Basic and acidic residues" evidence="1">
    <location>
        <begin position="254"/>
        <end position="269"/>
    </location>
</feature>
<feature type="compositionally biased region" description="Basic residues" evidence="1">
    <location>
        <begin position="1"/>
        <end position="18"/>
    </location>
</feature>
<name>A0A562V5B5_9ACTN</name>
<comment type="caution">
    <text evidence="2">The sequence shown here is derived from an EMBL/GenBank/DDBJ whole genome shotgun (WGS) entry which is preliminary data.</text>
</comment>
<sequence length="792" mass="84294">MRRTASRGSRAKRRHVARPRADVPPTPEGWPDGDVLKDRLEINSLAATLLEEMEPDTVRTLLKRMDTPARKAVFEPHNIPVTKVSLRAADQVLALLRSDDTPAESPILGAMLNPAAELFHHAAFESGQVTGLRLKLVDLALPLIVTNDQVVAGLRTWHRWAEDSFEDLTLSVVIGLKCSHAALAAAYLSASHPDIAERYTALCAEYPALPPVAIGRLTTTNPLTRYLAGRPDRRIPGTPAELRMMLRDDSRVRQAELEQAQRERARTPDDDAPPLPAEPEVSSAPEPSEPPAGPPLEDGPALPGVQDWANAVIASRRITERLIAGEAPDPVDLLPLRVLQEQMTPMAELLTLVLGRQVAPTREAVDSALALALSEPEAARHLGEVPGTRAEVARRLAALRTDPPQSGAGAPEDTVTPAVPESDDADLADLDGVLRGEAGARLASLAGPAASPPRQRIAEVDAPVAAGAPADAGSGEPPVPDVPDPVRELVALALQIRVPQGAVAERFQRVSAELEPDVAADPVSRMLIVSAAMPVSLVDPAAGGVPWLSEPPGALSAYPRVLALRDAIAELCRQGVQPRDPALIRLADLTSRLHHTSLSAQELLSSAETRTLKFDKATKVYRHWMAPGGVLRPLVDALAQNGPIEQVEALTEECRKLGAGRAIDDTAAELMDANRTRIVAGARKTLTDKFTEVLDLADVAVAIAADIRGERHADRTAVWRFDALTRFRERTDKALPDIEAELAGATGPYRLAAAAVCRALSLAVSPDPLYGPEPAPASVFPPGAAPGDGGTS</sequence>
<dbReference type="AlphaFoldDB" id="A0A562V5B5"/>
<feature type="region of interest" description="Disordered" evidence="1">
    <location>
        <begin position="771"/>
        <end position="792"/>
    </location>
</feature>
<organism evidence="2 3">
    <name type="scientific">Stackebrandtia albiflava</name>
    <dbReference type="NCBI Taxonomy" id="406432"/>
    <lineage>
        <taxon>Bacteria</taxon>
        <taxon>Bacillati</taxon>
        <taxon>Actinomycetota</taxon>
        <taxon>Actinomycetes</taxon>
        <taxon>Glycomycetales</taxon>
        <taxon>Glycomycetaceae</taxon>
        <taxon>Stackebrandtia</taxon>
    </lineage>
</organism>
<dbReference type="Proteomes" id="UP000321617">
    <property type="component" value="Unassembled WGS sequence"/>
</dbReference>
<dbReference type="RefSeq" id="WP_147140656.1">
    <property type="nucleotide sequence ID" value="NZ_BAABIJ010000002.1"/>
</dbReference>
<dbReference type="EMBL" id="VLLL01000006">
    <property type="protein sequence ID" value="TWJ13060.1"/>
    <property type="molecule type" value="Genomic_DNA"/>
</dbReference>
<evidence type="ECO:0000313" key="2">
    <source>
        <dbReference type="EMBL" id="TWJ13060.1"/>
    </source>
</evidence>
<evidence type="ECO:0000313" key="3">
    <source>
        <dbReference type="Proteomes" id="UP000321617"/>
    </source>
</evidence>
<feature type="region of interest" description="Disordered" evidence="1">
    <location>
        <begin position="254"/>
        <end position="304"/>
    </location>
</feature>
<feature type="region of interest" description="Disordered" evidence="1">
    <location>
        <begin position="1"/>
        <end position="32"/>
    </location>
</feature>
<dbReference type="OrthoDB" id="5171214at2"/>
<gene>
    <name evidence="2" type="ORF">LX16_3828</name>
</gene>